<organism evidence="2 3">
    <name type="scientific">Dillenia turbinata</name>
    <dbReference type="NCBI Taxonomy" id="194707"/>
    <lineage>
        <taxon>Eukaryota</taxon>
        <taxon>Viridiplantae</taxon>
        <taxon>Streptophyta</taxon>
        <taxon>Embryophyta</taxon>
        <taxon>Tracheophyta</taxon>
        <taxon>Spermatophyta</taxon>
        <taxon>Magnoliopsida</taxon>
        <taxon>eudicotyledons</taxon>
        <taxon>Gunneridae</taxon>
        <taxon>Pentapetalae</taxon>
        <taxon>Dilleniales</taxon>
        <taxon>Dilleniaceae</taxon>
        <taxon>Dillenia</taxon>
    </lineage>
</organism>
<dbReference type="Pfam" id="PF23209">
    <property type="entry name" value="IDM1_C"/>
    <property type="match status" value="1"/>
</dbReference>
<reference evidence="2 3" key="1">
    <citation type="submission" date="2023-12" db="EMBL/GenBank/DDBJ databases">
        <title>A high-quality genome assembly for Dillenia turbinata (Dilleniales).</title>
        <authorList>
            <person name="Chanderbali A."/>
        </authorList>
    </citation>
    <scope>NUCLEOTIDE SEQUENCE [LARGE SCALE GENOMIC DNA]</scope>
    <source>
        <strain evidence="2">LSX21</strain>
        <tissue evidence="2">Leaf</tissue>
    </source>
</reference>
<dbReference type="InterPro" id="IPR056511">
    <property type="entry name" value="IDM1_C"/>
</dbReference>
<evidence type="ECO:0000259" key="1">
    <source>
        <dbReference type="Pfam" id="PF23209"/>
    </source>
</evidence>
<dbReference type="InterPro" id="IPR042163">
    <property type="entry name" value="PHF12"/>
</dbReference>
<gene>
    <name evidence="2" type="ORF">RJ641_032745</name>
</gene>
<evidence type="ECO:0000313" key="3">
    <source>
        <dbReference type="Proteomes" id="UP001370490"/>
    </source>
</evidence>
<name>A0AAN8ZIQ4_9MAGN</name>
<protein>
    <recommendedName>
        <fullName evidence="1">Increased DNA methylation 1 C-terminal domain-containing protein</fullName>
    </recommendedName>
</protein>
<comment type="caution">
    <text evidence="2">The sequence shown here is derived from an EMBL/GenBank/DDBJ whole genome shotgun (WGS) entry which is preliminary data.</text>
</comment>
<dbReference type="GO" id="GO:0005634">
    <property type="term" value="C:nucleus"/>
    <property type="evidence" value="ECO:0007669"/>
    <property type="project" value="TreeGrafter"/>
</dbReference>
<dbReference type="GO" id="GO:0003714">
    <property type="term" value="F:transcription corepressor activity"/>
    <property type="evidence" value="ECO:0007669"/>
    <property type="project" value="InterPro"/>
</dbReference>
<evidence type="ECO:0000313" key="2">
    <source>
        <dbReference type="EMBL" id="KAK6935715.1"/>
    </source>
</evidence>
<proteinExistence type="predicted"/>
<keyword evidence="3" id="KW-1185">Reference proteome</keyword>
<sequence>NLIELGVERLVLPAVPGVLSTWTNSFGFSRMTDSERFKFLDCTFLDFQDTVMCQKLLMKAPLANLSLSRGTNHVASDDFKGITDDNDLNGPIPVSEVFQTEQQKSENLDDRPKDGIIGHEGGDVVAPSVEVTEANHLEFESDHRKRSLDCLSEDADSSNKDNETCGSFLRCYKRRRYPMVGAS</sequence>
<feature type="domain" description="Increased DNA methylation 1 C-terminal" evidence="1">
    <location>
        <begin position="2"/>
        <end position="55"/>
    </location>
</feature>
<dbReference type="AlphaFoldDB" id="A0AAN8ZIQ4"/>
<dbReference type="Proteomes" id="UP001370490">
    <property type="component" value="Unassembled WGS sequence"/>
</dbReference>
<dbReference type="GO" id="GO:0006357">
    <property type="term" value="P:regulation of transcription by RNA polymerase II"/>
    <property type="evidence" value="ECO:0007669"/>
    <property type="project" value="TreeGrafter"/>
</dbReference>
<dbReference type="PANTHER" id="PTHR46309">
    <property type="entry name" value="PHD FINGER PROTEIN 12"/>
    <property type="match status" value="1"/>
</dbReference>
<dbReference type="EMBL" id="JBAMMX010000007">
    <property type="protein sequence ID" value="KAK6935715.1"/>
    <property type="molecule type" value="Genomic_DNA"/>
</dbReference>
<dbReference type="PANTHER" id="PTHR46309:SF12">
    <property type="entry name" value="GB|AAC80581.1"/>
    <property type="match status" value="1"/>
</dbReference>
<accession>A0AAN8ZIQ4</accession>
<feature type="non-terminal residue" evidence="2">
    <location>
        <position position="1"/>
    </location>
</feature>